<dbReference type="GO" id="GO:0005743">
    <property type="term" value="C:mitochondrial inner membrane"/>
    <property type="evidence" value="ECO:0007669"/>
    <property type="project" value="UniProtKB-SubCell"/>
</dbReference>
<evidence type="ECO:0000259" key="20">
    <source>
        <dbReference type="PROSITE" id="PS50857"/>
    </source>
</evidence>
<comment type="similarity">
    <text evidence="2 18">Belongs to the cytochrome c oxidase subunit 2 family.</text>
</comment>
<dbReference type="SUPFAM" id="SSF81464">
    <property type="entry name" value="Cytochrome c oxidase subunit II-like, transmembrane region"/>
    <property type="match status" value="1"/>
</dbReference>
<keyword evidence="7 18" id="KW-0812">Transmembrane</keyword>
<keyword evidence="10" id="KW-0460">Magnesium</keyword>
<evidence type="ECO:0000256" key="17">
    <source>
        <dbReference type="ARBA" id="ARBA00049512"/>
    </source>
</evidence>
<proteinExistence type="inferred from homology"/>
<reference evidence="22" key="1">
    <citation type="submission" date="2012-06" db="EMBL/GenBank/DDBJ databases">
        <title>Mitogenomics of the Coleoptera under dense taxon sampling.</title>
        <authorList>
            <person name="Timmermans M.J.T.N."/>
            <person name="Lim J."/>
            <person name="Dodsworth S."/>
            <person name="Haran J."/>
            <person name="Ahrens D."/>
            <person name="Bocak L."/>
            <person name="London A."/>
            <person name="Culverwell L."/>
            <person name="Vogler A.P."/>
        </authorList>
    </citation>
    <scope>NUCLEOTIDE SEQUENCE</scope>
</reference>
<feature type="transmembrane region" description="Helical" evidence="19">
    <location>
        <begin position="63"/>
        <end position="87"/>
    </location>
</feature>
<comment type="function">
    <text evidence="18">Component of the cytochrome c oxidase, the last enzyme in the mitochondrial electron transport chain which drives oxidative phosphorylation. The respiratory chain contains 3 multisubunit complexes succinate dehydrogenase (complex II, CII), ubiquinol-cytochrome c oxidoreductase (cytochrome b-c1 complex, complex III, CIII) and cytochrome c oxidase (complex IV, CIV), that cooperate to transfer electrons derived from NADH and succinate to molecular oxygen, creating an electrochemical gradient over the inner membrane that drives transmembrane transport and the ATP synthase. Cytochrome c oxidase is the component of the respiratory chain that catalyzes the reduction of oxygen to water. Electrons originating from reduced cytochrome c in the intermembrane space (IMS) are transferred via the dinuclear copper A center (CU(A)) of subunit 2 and heme A of subunit 1 to the active site in subunit 1, a binuclear center (BNC) formed by heme A3 and copper B (CU(B)). The BNC reduces molecular oxygen to 2 water molecules using 4 electrons from cytochrome c in the IMS and 4 protons from the mitochondrial matrix.</text>
</comment>
<keyword evidence="11" id="KW-1278">Translocase</keyword>
<dbReference type="FunFam" id="2.60.40.420:FF:000001">
    <property type="entry name" value="Cytochrome c oxidase subunit 2"/>
    <property type="match status" value="1"/>
</dbReference>
<accession>A0A0S2MN83</accession>
<evidence type="ECO:0000256" key="9">
    <source>
        <dbReference type="ARBA" id="ARBA00022792"/>
    </source>
</evidence>
<dbReference type="PROSITE" id="PS50999">
    <property type="entry name" value="COX2_TM"/>
    <property type="match status" value="1"/>
</dbReference>
<keyword evidence="14 18" id="KW-0186">Copper</keyword>
<gene>
    <name evidence="22" type="primary">cox2</name>
</gene>
<evidence type="ECO:0000256" key="2">
    <source>
        <dbReference type="ARBA" id="ARBA00007866"/>
    </source>
</evidence>
<comment type="subunit">
    <text evidence="3">Component of the cytochrome c oxidase (complex IV, CIV), a multisubunit enzyme composed of a catalytic core of 3 subunits and several supernumerary subunits. The complex exists as a monomer or a dimer and forms supercomplexes (SCs) in the inner mitochondrial membrane with ubiquinol-cytochrome c oxidoreductase (cytochrome b-c1 complex, complex III, CIII).</text>
</comment>
<dbReference type="PRINTS" id="PR01166">
    <property type="entry name" value="CYCOXIDASEII"/>
</dbReference>
<dbReference type="InterPro" id="IPR002429">
    <property type="entry name" value="CcO_II-like_C"/>
</dbReference>
<keyword evidence="13 19" id="KW-1133">Transmembrane helix</keyword>
<evidence type="ECO:0000256" key="19">
    <source>
        <dbReference type="SAM" id="Phobius"/>
    </source>
</evidence>
<evidence type="ECO:0000256" key="5">
    <source>
        <dbReference type="ARBA" id="ARBA00022448"/>
    </source>
</evidence>
<evidence type="ECO:0000256" key="12">
    <source>
        <dbReference type="ARBA" id="ARBA00022982"/>
    </source>
</evidence>
<evidence type="ECO:0000256" key="7">
    <source>
        <dbReference type="ARBA" id="ARBA00022692"/>
    </source>
</evidence>
<dbReference type="PROSITE" id="PS50857">
    <property type="entry name" value="COX2_CUA"/>
    <property type="match status" value="1"/>
</dbReference>
<keyword evidence="9 18" id="KW-0999">Mitochondrion inner membrane</keyword>
<evidence type="ECO:0000256" key="4">
    <source>
        <dbReference type="ARBA" id="ARBA00015946"/>
    </source>
</evidence>
<evidence type="ECO:0000256" key="18">
    <source>
        <dbReference type="RuleBase" id="RU000457"/>
    </source>
</evidence>
<sequence length="224" mass="26488">MATWSNYSLLDAVSPLMEQLTFFHNHTMMIIIIIMIMVSYMMITMMMNKFMNKTLMENQTMEITWTIIPMIMLIFIAMPSLNLLYLIDEINMPSLTIKTIGHQWYWTYELTDFLKKELECYMMPITKNFQFRLLETDNQLVLPLKSKIRMMFTSMDVIHSWTIQSMGIKMDTTPGRLNQMMLFINYPGTYFGQCSEICGMNHSFMPTSIESMPANKFIKWINSI</sequence>
<comment type="subcellular location">
    <subcellularLocation>
        <location evidence="1 18">Mitochondrion inner membrane</location>
        <topology evidence="1 18">Multi-pass membrane protein</topology>
    </subcellularLocation>
</comment>
<name>A0A0S2MN83_9COLE</name>
<evidence type="ECO:0000256" key="6">
    <source>
        <dbReference type="ARBA" id="ARBA00022660"/>
    </source>
</evidence>
<dbReference type="Gene3D" id="1.10.287.90">
    <property type="match status" value="1"/>
</dbReference>
<comment type="cofactor">
    <cofactor evidence="18">
        <name>Cu cation</name>
        <dbReference type="ChEBI" id="CHEBI:23378"/>
    </cofactor>
    <text evidence="18">Binds a copper A center.</text>
</comment>
<feature type="domain" description="Cytochrome oxidase subunit II transmembrane region profile" evidence="21">
    <location>
        <begin position="1"/>
        <end position="91"/>
    </location>
</feature>
<dbReference type="InterPro" id="IPR008972">
    <property type="entry name" value="Cupredoxin"/>
</dbReference>
<dbReference type="EMBL" id="JX412733">
    <property type="protein sequence ID" value="ALO76189.1"/>
    <property type="molecule type" value="Genomic_DNA"/>
</dbReference>
<dbReference type="GO" id="GO:0042773">
    <property type="term" value="P:ATP synthesis coupled electron transport"/>
    <property type="evidence" value="ECO:0007669"/>
    <property type="project" value="TreeGrafter"/>
</dbReference>
<evidence type="ECO:0000256" key="10">
    <source>
        <dbReference type="ARBA" id="ARBA00022842"/>
    </source>
</evidence>
<keyword evidence="5 18" id="KW-0813">Transport</keyword>
<dbReference type="InterPro" id="IPR011759">
    <property type="entry name" value="Cyt_c_oxidase_su2_TM_dom"/>
</dbReference>
<evidence type="ECO:0000313" key="22">
    <source>
        <dbReference type="EMBL" id="ALO76189.1"/>
    </source>
</evidence>
<keyword evidence="15 18" id="KW-0496">Mitochondrion</keyword>
<evidence type="ECO:0000256" key="16">
    <source>
        <dbReference type="ARBA" id="ARBA00023136"/>
    </source>
</evidence>
<dbReference type="PANTHER" id="PTHR22888">
    <property type="entry name" value="CYTOCHROME C OXIDASE, SUBUNIT II"/>
    <property type="match status" value="1"/>
</dbReference>
<protein>
    <recommendedName>
        <fullName evidence="4 18">Cytochrome c oxidase subunit 2</fullName>
    </recommendedName>
</protein>
<dbReference type="CDD" id="cd13912">
    <property type="entry name" value="CcO_II_C"/>
    <property type="match status" value="1"/>
</dbReference>
<feature type="domain" description="Cytochrome oxidase subunit II copper A binding" evidence="20">
    <location>
        <begin position="92"/>
        <end position="223"/>
    </location>
</feature>
<organism evidence="22">
    <name type="scientific">Dictyoptera aurora</name>
    <dbReference type="NCBI Taxonomy" id="1053893"/>
    <lineage>
        <taxon>Eukaryota</taxon>
        <taxon>Metazoa</taxon>
        <taxon>Ecdysozoa</taxon>
        <taxon>Arthropoda</taxon>
        <taxon>Hexapoda</taxon>
        <taxon>Insecta</taxon>
        <taxon>Pterygota</taxon>
        <taxon>Neoptera</taxon>
        <taxon>Endopterygota</taxon>
        <taxon>Coleoptera</taxon>
        <taxon>Polyphaga</taxon>
        <taxon>Elateriformia</taxon>
        <taxon>Elateroidea</taxon>
        <taxon>Lycidae</taxon>
        <taxon>Erotinae</taxon>
        <taxon>Dictyoptera</taxon>
    </lineage>
</organism>
<dbReference type="Gene3D" id="2.60.40.420">
    <property type="entry name" value="Cupredoxins - blue copper proteins"/>
    <property type="match status" value="1"/>
</dbReference>
<dbReference type="Pfam" id="PF02790">
    <property type="entry name" value="COX2_TM"/>
    <property type="match status" value="1"/>
</dbReference>
<comment type="catalytic activity">
    <reaction evidence="17">
        <text>4 Fe(II)-[cytochrome c] + O2 + 8 H(+)(in) = 4 Fe(III)-[cytochrome c] + 2 H2O + 4 H(+)(out)</text>
        <dbReference type="Rhea" id="RHEA:11436"/>
        <dbReference type="Rhea" id="RHEA-COMP:10350"/>
        <dbReference type="Rhea" id="RHEA-COMP:14399"/>
        <dbReference type="ChEBI" id="CHEBI:15377"/>
        <dbReference type="ChEBI" id="CHEBI:15378"/>
        <dbReference type="ChEBI" id="CHEBI:15379"/>
        <dbReference type="ChEBI" id="CHEBI:29033"/>
        <dbReference type="ChEBI" id="CHEBI:29034"/>
        <dbReference type="EC" id="7.1.1.9"/>
    </reaction>
    <physiologicalReaction direction="left-to-right" evidence="17">
        <dbReference type="Rhea" id="RHEA:11437"/>
    </physiologicalReaction>
</comment>
<evidence type="ECO:0000256" key="1">
    <source>
        <dbReference type="ARBA" id="ARBA00004448"/>
    </source>
</evidence>
<dbReference type="PANTHER" id="PTHR22888:SF9">
    <property type="entry name" value="CYTOCHROME C OXIDASE SUBUNIT 2"/>
    <property type="match status" value="1"/>
</dbReference>
<dbReference type="GO" id="GO:0004129">
    <property type="term" value="F:cytochrome-c oxidase activity"/>
    <property type="evidence" value="ECO:0007669"/>
    <property type="project" value="UniProtKB-EC"/>
</dbReference>
<evidence type="ECO:0000256" key="8">
    <source>
        <dbReference type="ARBA" id="ARBA00022723"/>
    </source>
</evidence>
<evidence type="ECO:0000256" key="15">
    <source>
        <dbReference type="ARBA" id="ARBA00023128"/>
    </source>
</evidence>
<dbReference type="SUPFAM" id="SSF49503">
    <property type="entry name" value="Cupredoxins"/>
    <property type="match status" value="1"/>
</dbReference>
<keyword evidence="12 18" id="KW-0249">Electron transport</keyword>
<dbReference type="Pfam" id="PF00116">
    <property type="entry name" value="COX2"/>
    <property type="match status" value="1"/>
</dbReference>
<dbReference type="InterPro" id="IPR001505">
    <property type="entry name" value="Copper_CuA"/>
</dbReference>
<keyword evidence="8 18" id="KW-0479">Metal-binding</keyword>
<keyword evidence="6 18" id="KW-0679">Respiratory chain</keyword>
<dbReference type="InterPro" id="IPR034210">
    <property type="entry name" value="CcO_II_C"/>
</dbReference>
<evidence type="ECO:0000256" key="3">
    <source>
        <dbReference type="ARBA" id="ARBA00011164"/>
    </source>
</evidence>
<dbReference type="InterPro" id="IPR036257">
    <property type="entry name" value="Cyt_c_oxidase_su2_TM_sf"/>
</dbReference>
<feature type="transmembrane region" description="Helical" evidence="19">
    <location>
        <begin position="20"/>
        <end position="43"/>
    </location>
</feature>
<keyword evidence="16 18" id="KW-0472">Membrane</keyword>
<evidence type="ECO:0000259" key="21">
    <source>
        <dbReference type="PROSITE" id="PS50999"/>
    </source>
</evidence>
<evidence type="ECO:0000256" key="14">
    <source>
        <dbReference type="ARBA" id="ARBA00023008"/>
    </source>
</evidence>
<dbReference type="AlphaFoldDB" id="A0A0S2MN83"/>
<dbReference type="PROSITE" id="PS00078">
    <property type="entry name" value="COX2"/>
    <property type="match status" value="1"/>
</dbReference>
<evidence type="ECO:0000256" key="11">
    <source>
        <dbReference type="ARBA" id="ARBA00022967"/>
    </source>
</evidence>
<geneLocation type="mitochondrion" evidence="22"/>
<evidence type="ECO:0000256" key="13">
    <source>
        <dbReference type="ARBA" id="ARBA00022989"/>
    </source>
</evidence>
<dbReference type="GO" id="GO:0005507">
    <property type="term" value="F:copper ion binding"/>
    <property type="evidence" value="ECO:0007669"/>
    <property type="project" value="InterPro"/>
</dbReference>
<dbReference type="InterPro" id="IPR045187">
    <property type="entry name" value="CcO_II"/>
</dbReference>